<gene>
    <name evidence="2" type="ORF">Plil01_001257200</name>
</gene>
<sequence length="191" mass="20575">MSSPTPQGSRTPSEASAAIGGSPTSAEASAGGEASGASTQIGVFEADLVRLRACKESLTASGAVCERMEESQWTELRRLACRAKQQIDERIYRRRHGRMPLLASSRDGRWSMPEQETQTTDWFASELQQHRLSSSAFSRHNQVGAALPSDACSTTSEGLNHSNVEGQLSSSRRMRENAALAQTEAIGFSNA</sequence>
<protein>
    <submittedName>
        <fullName evidence="2">Unnamed protein product</fullName>
    </submittedName>
</protein>
<evidence type="ECO:0000313" key="2">
    <source>
        <dbReference type="EMBL" id="GMF29581.1"/>
    </source>
</evidence>
<reference evidence="2" key="1">
    <citation type="submission" date="2023-04" db="EMBL/GenBank/DDBJ databases">
        <title>Phytophthora lilii NBRC 32176.</title>
        <authorList>
            <person name="Ichikawa N."/>
            <person name="Sato H."/>
            <person name="Tonouchi N."/>
        </authorList>
    </citation>
    <scope>NUCLEOTIDE SEQUENCE</scope>
    <source>
        <strain evidence="2">NBRC 32176</strain>
    </source>
</reference>
<feature type="region of interest" description="Disordered" evidence="1">
    <location>
        <begin position="149"/>
        <end position="171"/>
    </location>
</feature>
<evidence type="ECO:0000256" key="1">
    <source>
        <dbReference type="SAM" id="MobiDB-lite"/>
    </source>
</evidence>
<dbReference type="Proteomes" id="UP001165083">
    <property type="component" value="Unassembled WGS sequence"/>
</dbReference>
<evidence type="ECO:0000313" key="3">
    <source>
        <dbReference type="Proteomes" id="UP001165083"/>
    </source>
</evidence>
<dbReference type="EMBL" id="BSXW01000787">
    <property type="protein sequence ID" value="GMF29581.1"/>
    <property type="molecule type" value="Genomic_DNA"/>
</dbReference>
<feature type="compositionally biased region" description="Polar residues" evidence="1">
    <location>
        <begin position="151"/>
        <end position="171"/>
    </location>
</feature>
<accession>A0A9W6UAU1</accession>
<feature type="compositionally biased region" description="Low complexity" evidence="1">
    <location>
        <begin position="20"/>
        <end position="37"/>
    </location>
</feature>
<feature type="region of interest" description="Disordered" evidence="1">
    <location>
        <begin position="1"/>
        <end position="37"/>
    </location>
</feature>
<organism evidence="2 3">
    <name type="scientific">Phytophthora lilii</name>
    <dbReference type="NCBI Taxonomy" id="2077276"/>
    <lineage>
        <taxon>Eukaryota</taxon>
        <taxon>Sar</taxon>
        <taxon>Stramenopiles</taxon>
        <taxon>Oomycota</taxon>
        <taxon>Peronosporomycetes</taxon>
        <taxon>Peronosporales</taxon>
        <taxon>Peronosporaceae</taxon>
        <taxon>Phytophthora</taxon>
    </lineage>
</organism>
<feature type="compositionally biased region" description="Polar residues" evidence="1">
    <location>
        <begin position="1"/>
        <end position="14"/>
    </location>
</feature>
<keyword evidence="3" id="KW-1185">Reference proteome</keyword>
<proteinExistence type="predicted"/>
<name>A0A9W6UAU1_9STRA</name>
<dbReference type="AlphaFoldDB" id="A0A9W6UAU1"/>
<comment type="caution">
    <text evidence="2">The sequence shown here is derived from an EMBL/GenBank/DDBJ whole genome shotgun (WGS) entry which is preliminary data.</text>
</comment>